<protein>
    <submittedName>
        <fullName evidence="2">Uncharacterized protein</fullName>
    </submittedName>
</protein>
<keyword evidence="3" id="KW-1185">Reference proteome</keyword>
<dbReference type="AlphaFoldDB" id="A0A9W4U7Z2"/>
<dbReference type="OrthoDB" id="3800281at2759"/>
<evidence type="ECO:0000313" key="2">
    <source>
        <dbReference type="EMBL" id="CAI6328678.1"/>
    </source>
</evidence>
<evidence type="ECO:0000256" key="1">
    <source>
        <dbReference type="SAM" id="MobiDB-lite"/>
    </source>
</evidence>
<feature type="region of interest" description="Disordered" evidence="1">
    <location>
        <begin position="56"/>
        <end position="101"/>
    </location>
</feature>
<dbReference type="EMBL" id="CAOQHR010000002">
    <property type="protein sequence ID" value="CAI6328678.1"/>
    <property type="molecule type" value="Genomic_DNA"/>
</dbReference>
<organism evidence="2 3">
    <name type="scientific">Periconia digitata</name>
    <dbReference type="NCBI Taxonomy" id="1303443"/>
    <lineage>
        <taxon>Eukaryota</taxon>
        <taxon>Fungi</taxon>
        <taxon>Dikarya</taxon>
        <taxon>Ascomycota</taxon>
        <taxon>Pezizomycotina</taxon>
        <taxon>Dothideomycetes</taxon>
        <taxon>Pleosporomycetidae</taxon>
        <taxon>Pleosporales</taxon>
        <taxon>Massarineae</taxon>
        <taxon>Periconiaceae</taxon>
        <taxon>Periconia</taxon>
    </lineage>
</organism>
<name>A0A9W4U7Z2_9PLEO</name>
<proteinExistence type="predicted"/>
<feature type="region of interest" description="Disordered" evidence="1">
    <location>
        <begin position="1"/>
        <end position="35"/>
    </location>
</feature>
<sequence length="292" mass="32496">MPKMTSPRRSQRLRSGKGAQTSSVTKGKARSVSAVSSVDLDFLETQISEKLTKKLDKTTRTRRKIASSISSGYFTEEQTDEEDSEYEKHLQRSPLDSEYSDIENFTAKRKESYDSRYESGNEDYELNDFVVDDDVSIKSESDATIKAHSPTYNTRRASAITSTLSVISEATRRSKSSTSSRLFFSESEDGIQTLDMMAWLQLGIASDDPEDVGEGVVTEPSAEVVEEISDAVAMFSRRCNRGRPPIRLRLSSFAGKDGEVKEALDRAVDLGLGRKLSLRDGTKLWTIGPKTK</sequence>
<gene>
    <name evidence="2" type="ORF">PDIGIT_LOCUS4009</name>
</gene>
<comment type="caution">
    <text evidence="2">The sequence shown here is derived from an EMBL/GenBank/DDBJ whole genome shotgun (WGS) entry which is preliminary data.</text>
</comment>
<accession>A0A9W4U7Z2</accession>
<dbReference type="Proteomes" id="UP001152607">
    <property type="component" value="Unassembled WGS sequence"/>
</dbReference>
<reference evidence="2" key="1">
    <citation type="submission" date="2023-01" db="EMBL/GenBank/DDBJ databases">
        <authorList>
            <person name="Van Ghelder C."/>
            <person name="Rancurel C."/>
        </authorList>
    </citation>
    <scope>NUCLEOTIDE SEQUENCE</scope>
    <source>
        <strain evidence="2">CNCM I-4278</strain>
    </source>
</reference>
<evidence type="ECO:0000313" key="3">
    <source>
        <dbReference type="Proteomes" id="UP001152607"/>
    </source>
</evidence>